<accession>A0A917USN9</accession>
<comment type="caution">
    <text evidence="1">The sequence shown here is derived from an EMBL/GenBank/DDBJ whole genome shotgun (WGS) entry which is preliminary data.</text>
</comment>
<organism evidence="1 2">
    <name type="scientific">Lentibacillus kapialis</name>
    <dbReference type="NCBI Taxonomy" id="340214"/>
    <lineage>
        <taxon>Bacteria</taxon>
        <taxon>Bacillati</taxon>
        <taxon>Bacillota</taxon>
        <taxon>Bacilli</taxon>
        <taxon>Bacillales</taxon>
        <taxon>Bacillaceae</taxon>
        <taxon>Lentibacillus</taxon>
    </lineage>
</organism>
<dbReference type="AlphaFoldDB" id="A0A917USN9"/>
<reference evidence="1" key="1">
    <citation type="journal article" date="2014" name="Int. J. Syst. Evol. Microbiol.">
        <title>Complete genome sequence of Corynebacterium casei LMG S-19264T (=DSM 44701T), isolated from a smear-ripened cheese.</title>
        <authorList>
            <consortium name="US DOE Joint Genome Institute (JGI-PGF)"/>
            <person name="Walter F."/>
            <person name="Albersmeier A."/>
            <person name="Kalinowski J."/>
            <person name="Ruckert C."/>
        </authorList>
    </citation>
    <scope>NUCLEOTIDE SEQUENCE</scope>
    <source>
        <strain evidence="1">JCM 12580</strain>
    </source>
</reference>
<protein>
    <submittedName>
        <fullName evidence="1">Uncharacterized protein</fullName>
    </submittedName>
</protein>
<name>A0A917USN9_9BACI</name>
<gene>
    <name evidence="1" type="ORF">GCM10007063_01220</name>
</gene>
<sequence>MEKLYNNLCEFDILEEPKSAAETLINLLKIKKAGPEMEISFFAVTMLQ</sequence>
<dbReference type="RefSeq" id="WP_188631109.1">
    <property type="nucleotide sequence ID" value="NZ_BMNQ01000001.1"/>
</dbReference>
<proteinExistence type="predicted"/>
<dbReference type="EMBL" id="BMNQ01000001">
    <property type="protein sequence ID" value="GGJ82455.1"/>
    <property type="molecule type" value="Genomic_DNA"/>
</dbReference>
<evidence type="ECO:0000313" key="2">
    <source>
        <dbReference type="Proteomes" id="UP000658382"/>
    </source>
</evidence>
<evidence type="ECO:0000313" key="1">
    <source>
        <dbReference type="EMBL" id="GGJ82455.1"/>
    </source>
</evidence>
<keyword evidence="2" id="KW-1185">Reference proteome</keyword>
<reference evidence="1" key="2">
    <citation type="submission" date="2020-09" db="EMBL/GenBank/DDBJ databases">
        <authorList>
            <person name="Sun Q."/>
            <person name="Ohkuma M."/>
        </authorList>
    </citation>
    <scope>NUCLEOTIDE SEQUENCE</scope>
    <source>
        <strain evidence="1">JCM 12580</strain>
    </source>
</reference>
<dbReference type="Proteomes" id="UP000658382">
    <property type="component" value="Unassembled WGS sequence"/>
</dbReference>